<organism evidence="1 2">
    <name type="scientific">Pseudoalteromonas lipolytica</name>
    <dbReference type="NCBI Taxonomy" id="570156"/>
    <lineage>
        <taxon>Bacteria</taxon>
        <taxon>Pseudomonadati</taxon>
        <taxon>Pseudomonadota</taxon>
        <taxon>Gammaproteobacteria</taxon>
        <taxon>Alteromonadales</taxon>
        <taxon>Pseudoalteromonadaceae</taxon>
        <taxon>Pseudoalteromonas</taxon>
    </lineage>
</organism>
<dbReference type="PATRIC" id="fig|570156.3.peg.3191"/>
<protein>
    <recommendedName>
        <fullName evidence="3">DUF2846 domain-containing protein</fullName>
    </recommendedName>
</protein>
<name>A0A0P7EJP3_9GAMM</name>
<dbReference type="Proteomes" id="UP000050378">
    <property type="component" value="Unassembled WGS sequence"/>
</dbReference>
<accession>A0A0P7EJP3</accession>
<dbReference type="EMBL" id="LJTC01000006">
    <property type="protein sequence ID" value="KPM83524.1"/>
    <property type="molecule type" value="Genomic_DNA"/>
</dbReference>
<reference evidence="1 2" key="1">
    <citation type="submission" date="2015-09" db="EMBL/GenBank/DDBJ databases">
        <title>Draft Genome Sequence of Pseudoalteromonas lipolytica UCD-48B.</title>
        <authorList>
            <person name="Krusor M."/>
            <person name="Coil D.A."/>
            <person name="Lang J.M."/>
            <person name="Eisen J.A."/>
            <person name="Alexiev A."/>
        </authorList>
    </citation>
    <scope>NUCLEOTIDE SEQUENCE [LARGE SCALE GENOMIC DNA]</scope>
    <source>
        <strain evidence="1 2">UCD-48B</strain>
    </source>
</reference>
<dbReference type="AlphaFoldDB" id="A0A0P7EJP3"/>
<proteinExistence type="predicted"/>
<sequence>MRNLIIILVASALISCVGIPAEILKSKSAEYQFPILPSTESTIVYLISPVAYQDPSAYQQVKVNGINSKLYFGAYSSITLAEDATIQYRFNHNSNLVDAGQWNQLKVAANKNELFYVLKNGLFTQVYKEQAIAEIVTIEYRYCEYKPKPCEPMVYNAI</sequence>
<dbReference type="OrthoDB" id="9876627at2"/>
<evidence type="ECO:0000313" key="1">
    <source>
        <dbReference type="EMBL" id="KPM83524.1"/>
    </source>
</evidence>
<dbReference type="STRING" id="570156.AOG27_10510"/>
<evidence type="ECO:0008006" key="3">
    <source>
        <dbReference type="Google" id="ProtNLM"/>
    </source>
</evidence>
<comment type="caution">
    <text evidence="1">The sequence shown here is derived from an EMBL/GenBank/DDBJ whole genome shotgun (WGS) entry which is preliminary data.</text>
</comment>
<evidence type="ECO:0000313" key="2">
    <source>
        <dbReference type="Proteomes" id="UP000050378"/>
    </source>
</evidence>
<dbReference type="RefSeq" id="WP_054552980.1">
    <property type="nucleotide sequence ID" value="NZ_LJTC01000006.1"/>
</dbReference>
<dbReference type="PROSITE" id="PS51257">
    <property type="entry name" value="PROKAR_LIPOPROTEIN"/>
    <property type="match status" value="1"/>
</dbReference>
<gene>
    <name evidence="1" type="ORF">AOG27_10510</name>
</gene>